<feature type="domain" description="Ig-like" evidence="6">
    <location>
        <begin position="58"/>
        <end position="174"/>
    </location>
</feature>
<dbReference type="GO" id="GO:0005886">
    <property type="term" value="C:plasma membrane"/>
    <property type="evidence" value="ECO:0007669"/>
    <property type="project" value="TreeGrafter"/>
</dbReference>
<dbReference type="SMART" id="SM00409">
    <property type="entry name" value="IG"/>
    <property type="match status" value="2"/>
</dbReference>
<keyword evidence="3" id="KW-0393">Immunoglobulin domain</keyword>
<name>A0A8D0A2V7_SANLU</name>
<protein>
    <recommendedName>
        <fullName evidence="6">Ig-like domain-containing protein</fullName>
    </recommendedName>
</protein>
<keyword evidence="5" id="KW-0812">Transmembrane</keyword>
<proteinExistence type="predicted"/>
<dbReference type="SUPFAM" id="SSF48726">
    <property type="entry name" value="Immunoglobulin"/>
    <property type="match status" value="2"/>
</dbReference>
<dbReference type="InterPro" id="IPR013098">
    <property type="entry name" value="Ig_I-set"/>
</dbReference>
<evidence type="ECO:0000259" key="6">
    <source>
        <dbReference type="PROSITE" id="PS50835"/>
    </source>
</evidence>
<dbReference type="InterPro" id="IPR036179">
    <property type="entry name" value="Ig-like_dom_sf"/>
</dbReference>
<dbReference type="Proteomes" id="UP000694568">
    <property type="component" value="Unplaced"/>
</dbReference>
<dbReference type="GO" id="GO:0007156">
    <property type="term" value="P:homophilic cell adhesion via plasma membrane adhesion molecules"/>
    <property type="evidence" value="ECO:0007669"/>
    <property type="project" value="TreeGrafter"/>
</dbReference>
<accession>A0A8D0A2V7</accession>
<dbReference type="GO" id="GO:0055013">
    <property type="term" value="P:cardiac muscle cell development"/>
    <property type="evidence" value="ECO:0007669"/>
    <property type="project" value="UniProtKB-ARBA"/>
</dbReference>
<dbReference type="GO" id="GO:0003007">
    <property type="term" value="P:heart morphogenesis"/>
    <property type="evidence" value="ECO:0007669"/>
    <property type="project" value="UniProtKB-ARBA"/>
</dbReference>
<evidence type="ECO:0000256" key="5">
    <source>
        <dbReference type="SAM" id="Phobius"/>
    </source>
</evidence>
<keyword evidence="5" id="KW-0472">Membrane</keyword>
<feature type="compositionally biased region" description="Polar residues" evidence="4">
    <location>
        <begin position="176"/>
        <end position="213"/>
    </location>
</feature>
<dbReference type="AlphaFoldDB" id="A0A8D0A2V7"/>
<evidence type="ECO:0000256" key="4">
    <source>
        <dbReference type="SAM" id="MobiDB-lite"/>
    </source>
</evidence>
<dbReference type="Ensembl" id="ENSSLUT00000049531.1">
    <property type="protein sequence ID" value="ENSSLUP00000048076.1"/>
    <property type="gene ID" value="ENSSLUG00000021085.1"/>
</dbReference>
<reference evidence="7" key="2">
    <citation type="submission" date="2025-09" db="UniProtKB">
        <authorList>
            <consortium name="Ensembl"/>
        </authorList>
    </citation>
    <scope>IDENTIFICATION</scope>
</reference>
<dbReference type="SMART" id="SM00408">
    <property type="entry name" value="IGc2"/>
    <property type="match status" value="1"/>
</dbReference>
<dbReference type="InterPro" id="IPR003599">
    <property type="entry name" value="Ig_sub"/>
</dbReference>
<keyword evidence="2" id="KW-1015">Disulfide bond</keyword>
<sequence length="264" mass="28252">LSSLCPVFSLSSLSPLSSLFSLLSFLSFLLAVIGGERCVVERGGRGTFSLVVGGVREEDVGRYTCQATNQAGSRQVTVEILLEGLNHGCIKRTGSSVRQEALYFNAKTTGRPPPQVTWYKVGGAELQSSGRVSVYERSGLHFLEIKEVSSEDAGSYTCFVSNNAGTATATSTLTVQGAPTNKSPASTATSTLTVQGEPTNKSPASTATSTLTVQGDRPIRVQDQPPRLHSPSRLSQHRVRITPRLHSPSRVSRPIRVQDLSFLS</sequence>
<dbReference type="InterPro" id="IPR013783">
    <property type="entry name" value="Ig-like_fold"/>
</dbReference>
<reference evidence="7" key="1">
    <citation type="submission" date="2025-08" db="UniProtKB">
        <authorList>
            <consortium name="Ensembl"/>
        </authorList>
    </citation>
    <scope>IDENTIFICATION</scope>
</reference>
<evidence type="ECO:0000313" key="7">
    <source>
        <dbReference type="Ensembl" id="ENSSLUP00000048076.1"/>
    </source>
</evidence>
<dbReference type="PANTHER" id="PTHR45080">
    <property type="entry name" value="CONTACTIN 5"/>
    <property type="match status" value="1"/>
</dbReference>
<evidence type="ECO:0000313" key="8">
    <source>
        <dbReference type="Proteomes" id="UP000694568"/>
    </source>
</evidence>
<dbReference type="InterPro" id="IPR003598">
    <property type="entry name" value="Ig_sub2"/>
</dbReference>
<keyword evidence="5" id="KW-1133">Transmembrane helix</keyword>
<organism evidence="7 8">
    <name type="scientific">Sander lucioperca</name>
    <name type="common">Pike-perch</name>
    <name type="synonym">Perca lucioperca</name>
    <dbReference type="NCBI Taxonomy" id="283035"/>
    <lineage>
        <taxon>Eukaryota</taxon>
        <taxon>Metazoa</taxon>
        <taxon>Chordata</taxon>
        <taxon>Craniata</taxon>
        <taxon>Vertebrata</taxon>
        <taxon>Euteleostomi</taxon>
        <taxon>Actinopterygii</taxon>
        <taxon>Neopterygii</taxon>
        <taxon>Teleostei</taxon>
        <taxon>Neoteleostei</taxon>
        <taxon>Acanthomorphata</taxon>
        <taxon>Eupercaria</taxon>
        <taxon>Perciformes</taxon>
        <taxon>Percoidei</taxon>
        <taxon>Percidae</taxon>
        <taxon>Luciopercinae</taxon>
        <taxon>Sander</taxon>
    </lineage>
</organism>
<dbReference type="PROSITE" id="PS50835">
    <property type="entry name" value="IG_LIKE"/>
    <property type="match status" value="1"/>
</dbReference>
<keyword evidence="8" id="KW-1185">Reference proteome</keyword>
<dbReference type="FunFam" id="2.60.40.10:FF:000107">
    <property type="entry name" value="Myosin, light chain kinase a"/>
    <property type="match status" value="1"/>
</dbReference>
<dbReference type="Gene3D" id="2.60.40.10">
    <property type="entry name" value="Immunoglobulins"/>
    <property type="match status" value="2"/>
</dbReference>
<evidence type="ECO:0000256" key="2">
    <source>
        <dbReference type="ARBA" id="ARBA00023157"/>
    </source>
</evidence>
<evidence type="ECO:0000256" key="3">
    <source>
        <dbReference type="ARBA" id="ARBA00023319"/>
    </source>
</evidence>
<evidence type="ECO:0000256" key="1">
    <source>
        <dbReference type="ARBA" id="ARBA00022729"/>
    </source>
</evidence>
<feature type="region of interest" description="Disordered" evidence="4">
    <location>
        <begin position="176"/>
        <end position="252"/>
    </location>
</feature>
<keyword evidence="1" id="KW-0732">Signal</keyword>
<dbReference type="Pfam" id="PF07679">
    <property type="entry name" value="I-set"/>
    <property type="match status" value="2"/>
</dbReference>
<dbReference type="InterPro" id="IPR007110">
    <property type="entry name" value="Ig-like_dom"/>
</dbReference>
<dbReference type="InterPro" id="IPR050958">
    <property type="entry name" value="Cell_Adh-Cytoskel_Orgn"/>
</dbReference>
<feature type="transmembrane region" description="Helical" evidence="5">
    <location>
        <begin position="16"/>
        <end position="35"/>
    </location>
</feature>
<dbReference type="PANTHER" id="PTHR45080:SF8">
    <property type="entry name" value="IG-LIKE DOMAIN-CONTAINING PROTEIN"/>
    <property type="match status" value="1"/>
</dbReference>